<sequence>MSSSTVTSTFKTSFEANARLSALKQYAASALVGSAYGWGREGAANILRERVPGDEDPNAPASPYAYLIIVGRVAVQRLYVGPVGSFNPTFSDKLERAKYTFMLKCPNDDPVFKTKWKDAMKNLKAFEHGVCGGNSVNFFTTVDGEEALRFTGPVFRAKGEHLGKLTGDVDATRWPVGKPNMDALKDIAGEYSACPFPLYDENERLVPTAHVQRVFGDCLAEVHFRMVYYNFTRGNRTVESMTGDLGQAKILNRARAKPVTPFAKQRGFYRPEPTPGVVVGTTGATIPTNSTPQGSMSVPTNLGGTTGATMHVGVSITAEGPPTAKDGVASTVLPNLAAFGLPLEPVVAAVHEATTTMVQEGGIPFGAPGFSWGPQKAKEQGTAAQVPGAAAVQGPAPPMATTVQFGSPGFTLSPGAALGSAQGQPHVAAASSTPAAPEPMLQPVFNLLAPFKNPGSAEPPARLPAAQTGAAMPATHPRFNLLPAFSMPGVSPVSAAARGAATQSVIPRANYATPTSGSIDSALLSGHPNGGSMVHNSSNILGAQASSVPVHSTPSLPQSNTYQEEGQMDAGTERAVEAAAPPLFFPDTPASSPTARFYNLEEPAMVSAGPVFRGDPEAMWGPTIFGGDVAQLTPSYMALSSPSTSTLHSNDGPDRKRRGGVSDGEEDEVRYYRKRVYKRNPYVDDEADDDEGSQAGEEDRREALYRSGEEEDEYISDGGFVVLDK</sequence>
<feature type="region of interest" description="Disordered" evidence="1">
    <location>
        <begin position="639"/>
        <end position="725"/>
    </location>
</feature>
<organism evidence="2 3">
    <name type="scientific">Mycena metata</name>
    <dbReference type="NCBI Taxonomy" id="1033252"/>
    <lineage>
        <taxon>Eukaryota</taxon>
        <taxon>Fungi</taxon>
        <taxon>Dikarya</taxon>
        <taxon>Basidiomycota</taxon>
        <taxon>Agaricomycotina</taxon>
        <taxon>Agaricomycetes</taxon>
        <taxon>Agaricomycetidae</taxon>
        <taxon>Agaricales</taxon>
        <taxon>Marasmiineae</taxon>
        <taxon>Mycenaceae</taxon>
        <taxon>Mycena</taxon>
    </lineage>
</organism>
<feature type="compositionally biased region" description="Polar residues" evidence="1">
    <location>
        <begin position="546"/>
        <end position="564"/>
    </location>
</feature>
<protein>
    <submittedName>
        <fullName evidence="2">Uncharacterized protein</fullName>
    </submittedName>
</protein>
<evidence type="ECO:0000313" key="2">
    <source>
        <dbReference type="EMBL" id="KAJ7773094.1"/>
    </source>
</evidence>
<comment type="caution">
    <text evidence="2">The sequence shown here is derived from an EMBL/GenBank/DDBJ whole genome shotgun (WGS) entry which is preliminary data.</text>
</comment>
<feature type="compositionally biased region" description="Acidic residues" evidence="1">
    <location>
        <begin position="683"/>
        <end position="692"/>
    </location>
</feature>
<reference evidence="2" key="1">
    <citation type="submission" date="2023-03" db="EMBL/GenBank/DDBJ databases">
        <title>Massive genome expansion in bonnet fungi (Mycena s.s.) driven by repeated elements and novel gene families across ecological guilds.</title>
        <authorList>
            <consortium name="Lawrence Berkeley National Laboratory"/>
            <person name="Harder C.B."/>
            <person name="Miyauchi S."/>
            <person name="Viragh M."/>
            <person name="Kuo A."/>
            <person name="Thoen E."/>
            <person name="Andreopoulos B."/>
            <person name="Lu D."/>
            <person name="Skrede I."/>
            <person name="Drula E."/>
            <person name="Henrissat B."/>
            <person name="Morin E."/>
            <person name="Kohler A."/>
            <person name="Barry K."/>
            <person name="LaButti K."/>
            <person name="Morin E."/>
            <person name="Salamov A."/>
            <person name="Lipzen A."/>
            <person name="Mereny Z."/>
            <person name="Hegedus B."/>
            <person name="Baldrian P."/>
            <person name="Stursova M."/>
            <person name="Weitz H."/>
            <person name="Taylor A."/>
            <person name="Grigoriev I.V."/>
            <person name="Nagy L.G."/>
            <person name="Martin F."/>
            <person name="Kauserud H."/>
        </authorList>
    </citation>
    <scope>NUCLEOTIDE SEQUENCE</scope>
    <source>
        <strain evidence="2">CBHHK182m</strain>
    </source>
</reference>
<dbReference type="Proteomes" id="UP001215598">
    <property type="component" value="Unassembled WGS sequence"/>
</dbReference>
<accession>A0AAD7NRZ2</accession>
<feature type="compositionally biased region" description="Basic and acidic residues" evidence="1">
    <location>
        <begin position="697"/>
        <end position="708"/>
    </location>
</feature>
<gene>
    <name evidence="2" type="ORF">B0H16DRAFT_1450943</name>
</gene>
<evidence type="ECO:0000313" key="3">
    <source>
        <dbReference type="Proteomes" id="UP001215598"/>
    </source>
</evidence>
<dbReference type="EMBL" id="JARKIB010000013">
    <property type="protein sequence ID" value="KAJ7773094.1"/>
    <property type="molecule type" value="Genomic_DNA"/>
</dbReference>
<proteinExistence type="predicted"/>
<feature type="region of interest" description="Disordered" evidence="1">
    <location>
        <begin position="546"/>
        <end position="572"/>
    </location>
</feature>
<keyword evidence="3" id="KW-1185">Reference proteome</keyword>
<feature type="compositionally biased region" description="Polar residues" evidence="1">
    <location>
        <begin position="639"/>
        <end position="649"/>
    </location>
</feature>
<dbReference type="AlphaFoldDB" id="A0AAD7NRZ2"/>
<evidence type="ECO:0000256" key="1">
    <source>
        <dbReference type="SAM" id="MobiDB-lite"/>
    </source>
</evidence>
<name>A0AAD7NRZ2_9AGAR</name>